<sequence>MGEETPKRVSVFDVATSSNITVEAEESTTSRRFIPEFDRHKIRKSLGLWSTSGLDTSFHPEWHRLIEFPDGVLRNFLHNYPQLSG</sequence>
<protein>
    <submittedName>
        <fullName evidence="1">Uncharacterized protein</fullName>
    </submittedName>
</protein>
<name>A0A4Y1ZXK3_ARAVE</name>
<dbReference type="Proteomes" id="UP000499080">
    <property type="component" value="Unassembled WGS sequence"/>
</dbReference>
<proteinExistence type="predicted"/>
<keyword evidence="2" id="KW-1185">Reference proteome</keyword>
<dbReference type="EMBL" id="BGPR01000001">
    <property type="protein sequence ID" value="GBL71997.1"/>
    <property type="molecule type" value="Genomic_DNA"/>
</dbReference>
<dbReference type="AlphaFoldDB" id="A0A4Y1ZXK3"/>
<comment type="caution">
    <text evidence="1">The sequence shown here is derived from an EMBL/GenBank/DDBJ whole genome shotgun (WGS) entry which is preliminary data.</text>
</comment>
<accession>A0A4Y1ZXK3</accession>
<evidence type="ECO:0000313" key="1">
    <source>
        <dbReference type="EMBL" id="GBL71997.1"/>
    </source>
</evidence>
<gene>
    <name evidence="1" type="ORF">AVEN_115034_1</name>
</gene>
<evidence type="ECO:0000313" key="2">
    <source>
        <dbReference type="Proteomes" id="UP000499080"/>
    </source>
</evidence>
<organism evidence="1 2">
    <name type="scientific">Araneus ventricosus</name>
    <name type="common">Orbweaver spider</name>
    <name type="synonym">Epeira ventricosa</name>
    <dbReference type="NCBI Taxonomy" id="182803"/>
    <lineage>
        <taxon>Eukaryota</taxon>
        <taxon>Metazoa</taxon>
        <taxon>Ecdysozoa</taxon>
        <taxon>Arthropoda</taxon>
        <taxon>Chelicerata</taxon>
        <taxon>Arachnida</taxon>
        <taxon>Araneae</taxon>
        <taxon>Araneomorphae</taxon>
        <taxon>Entelegynae</taxon>
        <taxon>Araneoidea</taxon>
        <taxon>Araneidae</taxon>
        <taxon>Araneus</taxon>
    </lineage>
</organism>
<reference evidence="1 2" key="1">
    <citation type="journal article" date="2019" name="Sci. Rep.">
        <title>Orb-weaving spider Araneus ventricosus genome elucidates the spidroin gene catalogue.</title>
        <authorList>
            <person name="Kono N."/>
            <person name="Nakamura H."/>
            <person name="Ohtoshi R."/>
            <person name="Moran D.A.P."/>
            <person name="Shinohara A."/>
            <person name="Yoshida Y."/>
            <person name="Fujiwara M."/>
            <person name="Mori M."/>
            <person name="Tomita M."/>
            <person name="Arakawa K."/>
        </authorList>
    </citation>
    <scope>NUCLEOTIDE SEQUENCE [LARGE SCALE GENOMIC DNA]</scope>
</reference>